<gene>
    <name evidence="13" type="ORF">A7C99_6994</name>
</gene>
<evidence type="ECO:0000256" key="6">
    <source>
        <dbReference type="ARBA" id="ARBA00022723"/>
    </source>
</evidence>
<accession>A0A178EQS1</accession>
<dbReference type="VEuPathDB" id="FungiDB:TERG_03640"/>
<dbReference type="GO" id="GO:0046872">
    <property type="term" value="F:metal ion binding"/>
    <property type="evidence" value="ECO:0007669"/>
    <property type="project" value="UniProtKB-KW"/>
</dbReference>
<comment type="similarity">
    <text evidence="3">Belongs to the peptidase M28 family. M28B subfamily.</text>
</comment>
<comment type="cofactor">
    <cofactor evidence="1">
        <name>Zn(2+)</name>
        <dbReference type="ChEBI" id="CHEBI:29105"/>
    </cofactor>
</comment>
<dbReference type="InterPro" id="IPR036116">
    <property type="entry name" value="FN3_sf"/>
</dbReference>
<dbReference type="InterPro" id="IPR045175">
    <property type="entry name" value="M28_fam"/>
</dbReference>
<evidence type="ECO:0000256" key="7">
    <source>
        <dbReference type="ARBA" id="ARBA00022801"/>
    </source>
</evidence>
<feature type="domain" description="Fibronectin type-III" evidence="12">
    <location>
        <begin position="445"/>
        <end position="531"/>
    </location>
</feature>
<name>A0A178EQS1_TRIRU</name>
<dbReference type="Pfam" id="PF04389">
    <property type="entry name" value="Peptidase_M28"/>
    <property type="match status" value="1"/>
</dbReference>
<proteinExistence type="inferred from homology"/>
<evidence type="ECO:0000256" key="5">
    <source>
        <dbReference type="ARBA" id="ARBA00022670"/>
    </source>
</evidence>
<dbReference type="CDD" id="cd05642">
    <property type="entry name" value="M28_like"/>
    <property type="match status" value="1"/>
</dbReference>
<organism evidence="13 14">
    <name type="scientific">Trichophyton rubrum</name>
    <name type="common">Athlete's foot fungus</name>
    <name type="synonym">Epidermophyton rubrum</name>
    <dbReference type="NCBI Taxonomy" id="5551"/>
    <lineage>
        <taxon>Eukaryota</taxon>
        <taxon>Fungi</taxon>
        <taxon>Dikarya</taxon>
        <taxon>Ascomycota</taxon>
        <taxon>Pezizomycotina</taxon>
        <taxon>Eurotiomycetes</taxon>
        <taxon>Eurotiomycetidae</taxon>
        <taxon>Onygenales</taxon>
        <taxon>Arthrodermataceae</taxon>
        <taxon>Trichophyton</taxon>
    </lineage>
</organism>
<comment type="caution">
    <text evidence="13">The sequence shown here is derived from an EMBL/GenBank/DDBJ whole genome shotgun (WGS) entry which is preliminary data.</text>
</comment>
<sequence length="531" mass="58645">MVPHLNQGRDSLHGVTVQRFLRLQALEKFFAMHFLISSLLSGLALLASLHAFVLALPQESSTYAITMSNPFHQSLFSCPAASWPRVKLGSENTPQEPSKDLKKILSQISPKRIEATIRKLVSFGTRHTLSTQTNATYGIGAARDWIESEFQRYANASDGRLTVKVVGYDQQPDGNRIPFPVRISDVVATLKGEGDPERVYVVSGHYDSRNSDPLDYKGIAPGANDDASGVAVSLELARVMSQRDLPRPKATIVFAAVAGEEQGLYGANLLAQSFRNSSTNVEGMFTNDIIGSSTADDGTKEPHVIRLFAQGIPPLNVENQAMRERRIMIGGDNDTPARQLARFVKETAENKHTDMEVSVIYRLDRYLRGGDHRPFLEAGYPAARFTEPNENYAHQHQDIRIDKDPKTGKDIQYGDLPEFCDFDFISRVGKVNAAALWNLAMSPGMPRNVRVNTTALSNDSKFTWDPPVGGNALVGGYEIVWRSTTAPFWTHKMDVGMVQEATIDLSKDNVIFGIRARGKNGERGVAVLPFP</sequence>
<evidence type="ECO:0000313" key="14">
    <source>
        <dbReference type="Proteomes" id="UP000243015"/>
    </source>
</evidence>
<dbReference type="Gene3D" id="3.40.630.10">
    <property type="entry name" value="Zn peptidases"/>
    <property type="match status" value="1"/>
</dbReference>
<reference evidence="13 14" key="1">
    <citation type="submission" date="2016-05" db="EMBL/GenBank/DDBJ databases">
        <title>Genome sequencing of Trichophyton rubrum CMCC(F)T1i isolated from hair.</title>
        <authorList>
            <person name="Zhan P."/>
            <person name="Tao Y."/>
            <person name="Liu W."/>
        </authorList>
    </citation>
    <scope>NUCLEOTIDE SEQUENCE [LARGE SCALE GENOMIC DNA]</scope>
    <source>
        <strain evidence="14">CMCC(F)T1i</strain>
    </source>
</reference>
<evidence type="ECO:0000256" key="1">
    <source>
        <dbReference type="ARBA" id="ARBA00001947"/>
    </source>
</evidence>
<evidence type="ECO:0000256" key="4">
    <source>
        <dbReference type="ARBA" id="ARBA00022525"/>
    </source>
</evidence>
<dbReference type="AlphaFoldDB" id="A0A178EQS1"/>
<keyword evidence="9" id="KW-0482">Metalloprotease</keyword>
<dbReference type="InterPro" id="IPR007484">
    <property type="entry name" value="Peptidase_M28"/>
</dbReference>
<evidence type="ECO:0000256" key="11">
    <source>
        <dbReference type="SAM" id="Phobius"/>
    </source>
</evidence>
<comment type="subcellular location">
    <subcellularLocation>
        <location evidence="2">Secreted</location>
    </subcellularLocation>
</comment>
<keyword evidence="4" id="KW-0964">Secreted</keyword>
<protein>
    <recommendedName>
        <fullName evidence="10">Peptide hydrolase</fullName>
        <ecNumber evidence="10">3.4.-.-</ecNumber>
    </recommendedName>
</protein>
<evidence type="ECO:0000256" key="2">
    <source>
        <dbReference type="ARBA" id="ARBA00004613"/>
    </source>
</evidence>
<dbReference type="SUPFAM" id="SSF53187">
    <property type="entry name" value="Zn-dependent exopeptidases"/>
    <property type="match status" value="1"/>
</dbReference>
<dbReference type="PROSITE" id="PS50853">
    <property type="entry name" value="FN3"/>
    <property type="match status" value="1"/>
</dbReference>
<dbReference type="InterPro" id="IPR003961">
    <property type="entry name" value="FN3_dom"/>
</dbReference>
<dbReference type="GO" id="GO:0008235">
    <property type="term" value="F:metalloexopeptidase activity"/>
    <property type="evidence" value="ECO:0007669"/>
    <property type="project" value="InterPro"/>
</dbReference>
<dbReference type="Proteomes" id="UP000243015">
    <property type="component" value="Unassembled WGS sequence"/>
</dbReference>
<evidence type="ECO:0000313" key="13">
    <source>
        <dbReference type="EMBL" id="OAL62411.1"/>
    </source>
</evidence>
<dbReference type="GO" id="GO:0006508">
    <property type="term" value="P:proteolysis"/>
    <property type="evidence" value="ECO:0007669"/>
    <property type="project" value="UniProtKB-KW"/>
</dbReference>
<dbReference type="GO" id="GO:0005576">
    <property type="term" value="C:extracellular region"/>
    <property type="evidence" value="ECO:0007669"/>
    <property type="project" value="UniProtKB-SubCell"/>
</dbReference>
<dbReference type="EMBL" id="LHPM01000019">
    <property type="protein sequence ID" value="OAL62411.1"/>
    <property type="molecule type" value="Genomic_DNA"/>
</dbReference>
<dbReference type="SUPFAM" id="SSF49265">
    <property type="entry name" value="Fibronectin type III"/>
    <property type="match status" value="1"/>
</dbReference>
<keyword evidence="11" id="KW-0472">Membrane</keyword>
<evidence type="ECO:0000256" key="10">
    <source>
        <dbReference type="RuleBase" id="RU361240"/>
    </source>
</evidence>
<evidence type="ECO:0000256" key="9">
    <source>
        <dbReference type="ARBA" id="ARBA00023049"/>
    </source>
</evidence>
<dbReference type="EC" id="3.4.-.-" evidence="10"/>
<keyword evidence="11" id="KW-0812">Transmembrane</keyword>
<keyword evidence="11" id="KW-1133">Transmembrane helix</keyword>
<keyword evidence="6 10" id="KW-0479">Metal-binding</keyword>
<feature type="transmembrane region" description="Helical" evidence="11">
    <location>
        <begin position="29"/>
        <end position="56"/>
    </location>
</feature>
<keyword evidence="5 10" id="KW-0645">Protease</keyword>
<keyword evidence="8 10" id="KW-0862">Zinc</keyword>
<evidence type="ECO:0000259" key="12">
    <source>
        <dbReference type="PROSITE" id="PS50853"/>
    </source>
</evidence>
<evidence type="ECO:0000256" key="3">
    <source>
        <dbReference type="ARBA" id="ARBA00005634"/>
    </source>
</evidence>
<dbReference type="CDD" id="cd00063">
    <property type="entry name" value="FN3"/>
    <property type="match status" value="1"/>
</dbReference>
<dbReference type="PANTHER" id="PTHR12147:SF26">
    <property type="entry name" value="PEPTIDASE M28 DOMAIN-CONTAINING PROTEIN"/>
    <property type="match status" value="1"/>
</dbReference>
<keyword evidence="7 10" id="KW-0378">Hydrolase</keyword>
<evidence type="ECO:0000256" key="8">
    <source>
        <dbReference type="ARBA" id="ARBA00022833"/>
    </source>
</evidence>
<dbReference type="PANTHER" id="PTHR12147">
    <property type="entry name" value="METALLOPEPTIDASE M28 FAMILY MEMBER"/>
    <property type="match status" value="1"/>
</dbReference>